<name>A0A0L8M027_9ACTN</name>
<protein>
    <submittedName>
        <fullName evidence="2">Uncharacterized protein</fullName>
    </submittedName>
</protein>
<evidence type="ECO:0000256" key="1">
    <source>
        <dbReference type="SAM" id="MobiDB-lite"/>
    </source>
</evidence>
<gene>
    <name evidence="2" type="ORF">ADK37_00650</name>
</gene>
<sequence length="75" mass="8195">MSGSRTPGTRGRDPPVQQRHPGPGALSPRLSRPMSSLRVSPPQRCSPRAVPPTPRTTVWRRPPSSTSKRRAIFAS</sequence>
<comment type="caution">
    <text evidence="2">The sequence shown here is derived from an EMBL/GenBank/DDBJ whole genome shotgun (WGS) entry which is preliminary data.</text>
</comment>
<dbReference type="AlphaFoldDB" id="A0A0L8M027"/>
<reference evidence="3" key="1">
    <citation type="submission" date="2015-07" db="EMBL/GenBank/DDBJ databases">
        <authorList>
            <person name="Ju K.-S."/>
            <person name="Doroghazi J.R."/>
            <person name="Metcalf W.W."/>
        </authorList>
    </citation>
    <scope>NUCLEOTIDE SEQUENCE [LARGE SCALE GENOMIC DNA]</scope>
    <source>
        <strain evidence="3">NRRL 2290</strain>
    </source>
</reference>
<feature type="compositionally biased region" description="Low complexity" evidence="1">
    <location>
        <begin position="26"/>
        <end position="48"/>
    </location>
</feature>
<organism evidence="2 3">
    <name type="scientific">Streptomyces resistomycificus</name>
    <dbReference type="NCBI Taxonomy" id="67356"/>
    <lineage>
        <taxon>Bacteria</taxon>
        <taxon>Bacillati</taxon>
        <taxon>Actinomycetota</taxon>
        <taxon>Actinomycetes</taxon>
        <taxon>Kitasatosporales</taxon>
        <taxon>Streptomycetaceae</taxon>
        <taxon>Streptomyces</taxon>
        <taxon>Streptomyces aurantiacus group</taxon>
    </lineage>
</organism>
<evidence type="ECO:0000313" key="2">
    <source>
        <dbReference type="EMBL" id="KOG43669.1"/>
    </source>
</evidence>
<feature type="region of interest" description="Disordered" evidence="1">
    <location>
        <begin position="1"/>
        <end position="75"/>
    </location>
</feature>
<proteinExistence type="predicted"/>
<accession>A0A0L8M027</accession>
<dbReference type="EMBL" id="LGUS01000001">
    <property type="protein sequence ID" value="KOG43669.1"/>
    <property type="molecule type" value="Genomic_DNA"/>
</dbReference>
<dbReference type="Proteomes" id="UP000037251">
    <property type="component" value="Unassembled WGS sequence"/>
</dbReference>
<feature type="compositionally biased region" description="Low complexity" evidence="1">
    <location>
        <begin position="55"/>
        <end position="66"/>
    </location>
</feature>
<evidence type="ECO:0000313" key="3">
    <source>
        <dbReference type="Proteomes" id="UP000037251"/>
    </source>
</evidence>
<keyword evidence="3" id="KW-1185">Reference proteome</keyword>